<sequence length="153" mass="17574">MRLLLYFLPKSLCVDITEETNRYKKRTAHTRAKRIRTKLRKRHAATPGTVKEIGRRLRAEPAYQPHDILHVIGLRHLPSAGSICPSRTPRLSCWLTKRWMRRSGTPSLTRTPANFITTRHFLTFATLVDYKPDLIANIAAASSPTNIISIRYL</sequence>
<dbReference type="Proteomes" id="UP000688947">
    <property type="component" value="Unassembled WGS sequence"/>
</dbReference>
<proteinExistence type="predicted"/>
<comment type="caution">
    <text evidence="1">The sequence shown here is derived from an EMBL/GenBank/DDBJ whole genome shotgun (WGS) entry which is preliminary data.</text>
</comment>
<dbReference type="VEuPathDB" id="FungiDB:PC110_g19168"/>
<protein>
    <submittedName>
        <fullName evidence="1">Uncharacterized protein</fullName>
    </submittedName>
</protein>
<gene>
    <name evidence="1" type="ORF">JG687_00017502</name>
</gene>
<accession>A0A8T1TRX5</accession>
<evidence type="ECO:0000313" key="2">
    <source>
        <dbReference type="Proteomes" id="UP000688947"/>
    </source>
</evidence>
<dbReference type="EMBL" id="JAENGZ010002051">
    <property type="protein sequence ID" value="KAG6945075.1"/>
    <property type="molecule type" value="Genomic_DNA"/>
</dbReference>
<name>A0A8T1TRX5_9STRA</name>
<reference evidence="1" key="1">
    <citation type="submission" date="2021-01" db="EMBL/GenBank/DDBJ databases">
        <title>Phytophthora aleatoria, a newly-described species from Pinus radiata is distinct from Phytophthora cactorum isolates based on comparative genomics.</title>
        <authorList>
            <person name="Mcdougal R."/>
            <person name="Panda P."/>
            <person name="Williams N."/>
            <person name="Studholme D.J."/>
        </authorList>
    </citation>
    <scope>NUCLEOTIDE SEQUENCE</scope>
    <source>
        <strain evidence="1">NZFS 3830</strain>
    </source>
</reference>
<organism evidence="1 2">
    <name type="scientific">Phytophthora cactorum</name>
    <dbReference type="NCBI Taxonomy" id="29920"/>
    <lineage>
        <taxon>Eukaryota</taxon>
        <taxon>Sar</taxon>
        <taxon>Stramenopiles</taxon>
        <taxon>Oomycota</taxon>
        <taxon>Peronosporomycetes</taxon>
        <taxon>Peronosporales</taxon>
        <taxon>Peronosporaceae</taxon>
        <taxon>Phytophthora</taxon>
    </lineage>
</organism>
<evidence type="ECO:0000313" key="1">
    <source>
        <dbReference type="EMBL" id="KAG6945075.1"/>
    </source>
</evidence>
<dbReference type="OrthoDB" id="10273208at2759"/>
<dbReference type="AlphaFoldDB" id="A0A8T1TRX5"/>